<organism evidence="1 2">
    <name type="scientific">Xenotaenia resolanae</name>
    <dbReference type="NCBI Taxonomy" id="208358"/>
    <lineage>
        <taxon>Eukaryota</taxon>
        <taxon>Metazoa</taxon>
        <taxon>Chordata</taxon>
        <taxon>Craniata</taxon>
        <taxon>Vertebrata</taxon>
        <taxon>Euteleostomi</taxon>
        <taxon>Actinopterygii</taxon>
        <taxon>Neopterygii</taxon>
        <taxon>Teleostei</taxon>
        <taxon>Neoteleostei</taxon>
        <taxon>Acanthomorphata</taxon>
        <taxon>Ovalentaria</taxon>
        <taxon>Atherinomorphae</taxon>
        <taxon>Cyprinodontiformes</taxon>
        <taxon>Goodeidae</taxon>
        <taxon>Xenotaenia</taxon>
    </lineage>
</organism>
<evidence type="ECO:0000313" key="1">
    <source>
        <dbReference type="EMBL" id="MEQ2275490.1"/>
    </source>
</evidence>
<gene>
    <name evidence="1" type="ORF">XENORESO_004163</name>
</gene>
<reference evidence="1 2" key="1">
    <citation type="submission" date="2021-06" db="EMBL/GenBank/DDBJ databases">
        <authorList>
            <person name="Palmer J.M."/>
        </authorList>
    </citation>
    <scope>NUCLEOTIDE SEQUENCE [LARGE SCALE GENOMIC DNA]</scope>
    <source>
        <strain evidence="1 2">XR_2019</strain>
        <tissue evidence="1">Muscle</tissue>
    </source>
</reference>
<name>A0ABV0X0Z8_9TELE</name>
<proteinExistence type="predicted"/>
<keyword evidence="2" id="KW-1185">Reference proteome</keyword>
<dbReference type="Proteomes" id="UP001444071">
    <property type="component" value="Unassembled WGS sequence"/>
</dbReference>
<dbReference type="EMBL" id="JAHRIM010081794">
    <property type="protein sequence ID" value="MEQ2275490.1"/>
    <property type="molecule type" value="Genomic_DNA"/>
</dbReference>
<protein>
    <submittedName>
        <fullName evidence="1">Uncharacterized protein</fullName>
    </submittedName>
</protein>
<sequence length="104" mass="12295">MKPHKHVHRGIRSAQLSSERKARWQTLCSQCIWKHITLSECDKQMKCFVEVKCWYFPFFNEESLAMFRLHSAKCHAVFSPGHESTCHFSVSLLRNIQHPQKQIP</sequence>
<comment type="caution">
    <text evidence="1">The sequence shown here is derived from an EMBL/GenBank/DDBJ whole genome shotgun (WGS) entry which is preliminary data.</text>
</comment>
<accession>A0ABV0X0Z8</accession>
<evidence type="ECO:0000313" key="2">
    <source>
        <dbReference type="Proteomes" id="UP001444071"/>
    </source>
</evidence>